<organism evidence="1">
    <name type="scientific">Schistosoma haematobium</name>
    <name type="common">Blood fluke</name>
    <dbReference type="NCBI Taxonomy" id="6185"/>
    <lineage>
        <taxon>Eukaryota</taxon>
        <taxon>Metazoa</taxon>
        <taxon>Spiralia</taxon>
        <taxon>Lophotrochozoa</taxon>
        <taxon>Platyhelminthes</taxon>
        <taxon>Trematoda</taxon>
        <taxon>Digenea</taxon>
        <taxon>Strigeidida</taxon>
        <taxon>Schistosomatoidea</taxon>
        <taxon>Schistosomatidae</taxon>
        <taxon>Schistosoma</taxon>
    </lineage>
</organism>
<proteinExistence type="predicted"/>
<accession>A0A095BVW6</accession>
<dbReference type="AlphaFoldDB" id="A0A095BVW6"/>
<gene>
    <name evidence="1" type="ORF">MS3_01282</name>
</gene>
<dbReference type="STRING" id="6185.A0A095BVW6"/>
<name>A0A095BVW6_SCHHA</name>
<evidence type="ECO:0000313" key="1">
    <source>
        <dbReference type="EMBL" id="KGB33128.1"/>
    </source>
</evidence>
<reference evidence="1" key="1">
    <citation type="journal article" date="2012" name="Nat. Genet.">
        <title>Whole-genome sequence of Schistosoma haematobium.</title>
        <authorList>
            <person name="Young N.D."/>
            <person name="Jex A.R."/>
            <person name="Li B."/>
            <person name="Liu S."/>
            <person name="Yang L."/>
            <person name="Xiong Z."/>
            <person name="Li Y."/>
            <person name="Cantacessi C."/>
            <person name="Hall R.S."/>
            <person name="Xu X."/>
            <person name="Chen F."/>
            <person name="Wu X."/>
            <person name="Zerlotini A."/>
            <person name="Oliveira G."/>
            <person name="Hofmann A."/>
            <person name="Zhang G."/>
            <person name="Fang X."/>
            <person name="Kang Y."/>
            <person name="Campbell B.E."/>
            <person name="Loukas A."/>
            <person name="Ranganathan S."/>
            <person name="Rollinson D."/>
            <person name="Rinaldi G."/>
            <person name="Brindley P.J."/>
            <person name="Yang H."/>
            <person name="Wang J."/>
            <person name="Wang J."/>
            <person name="Gasser R.B."/>
        </authorList>
    </citation>
    <scope>NUCLEOTIDE SEQUENCE [LARGE SCALE GENOMIC DNA]</scope>
</reference>
<protein>
    <submittedName>
        <fullName evidence="1">Uncharacterized protein</fullName>
    </submittedName>
</protein>
<dbReference type="EMBL" id="KL250533">
    <property type="protein sequence ID" value="KGB33128.1"/>
    <property type="molecule type" value="Genomic_DNA"/>
</dbReference>
<sequence length="133" mass="14738">MELNMTTPKMYTDMNIGNQAMNNNNNTNVTSLLVRERLKNCVLNKRKSKEQAIHSNETILLNMDRSGVNILDGSNSPISRINQTSGCGNPLLERTASSPVVNMAPTIRSETVPSVLETFVINHKTSQCPFSDE</sequence>